<dbReference type="InterPro" id="IPR023343">
    <property type="entry name" value="Penicillin_amidase_dom1"/>
</dbReference>
<dbReference type="PANTHER" id="PTHR34218:SF4">
    <property type="entry name" value="ACYL-HOMOSERINE LACTONE ACYLASE QUIP"/>
    <property type="match status" value="1"/>
</dbReference>
<evidence type="ECO:0000256" key="4">
    <source>
        <dbReference type="ARBA" id="ARBA00038735"/>
    </source>
</evidence>
<dbReference type="Gene3D" id="1.10.1400.10">
    <property type="match status" value="1"/>
</dbReference>
<keyword evidence="2" id="KW-0378">Hydrolase</keyword>
<evidence type="ECO:0000313" key="7">
    <source>
        <dbReference type="Proteomes" id="UP001321520"/>
    </source>
</evidence>
<sequence>MARSFYLINSRISRLLLTIATFLVLVAVSGWLWWRQSLPLLAGTIDTGALSTPAVIQRDARGIAMISSKDRASSAFALGFLHAQERFFQMDLLRRNAAGELSELFGAPALKADKTVRPHQFRKRAERNIAVMPAPQRKLLDSYVQGVNFGLQQLGAKPWEYVLLNQKPRPWSAADSLLTVFSMYMTLQSTEGRFERRDTALAELLPEDLYAFFFPAGGSWDAPLMGGAKATVTIPETSISTLLTDTDTLAYQTMGSDDRVNGSNNWVVGGALTGHGGATLANDMHLGLSVPNIWYRAGWNIPGTNRHIRGATLPGGPTMVVGSNGAVAWGFTNTGGDWSDLVALELNEAGTKYKTPEGWRHFTVEQETILVKNAGDEIVEVRKTLWGPVIGKNHRGIPLAYRWVAHDIAGANMNLLRIESATTALQALALGPELGIPHQNFVVGDRDGNIGWTVAGAMPRRVGFDGSRTQSWANGNAYWDGYLSAKERPQLYNPASHRIWSANARMVSGDWLKIMGDQGYALGARQQQIRDKLLDQSQFDERALLAIQLDNRAVFLECWQLLLLGLLKDRMGYSEVYRQVQNWGGRASTDSVGYRIVRNFRLQFMALSTAPILTYMRQFQPHFTFGPLKRQFEYPIWTLAQREPQHLLNPDFESWTTLKLAALDRVLEKMETDGQPLKQQTWGTQNTAAIVHPLVRAIPALGWFSSMPADPLPGDTHMPRVQSPNHGASERMVVSPGREHDGIFHMATGQSAHPLSPFFANGHRDWVEGNPSPLKEQTVRYQLTLK</sequence>
<dbReference type="Pfam" id="PF01804">
    <property type="entry name" value="Penicil_amidase"/>
    <property type="match status" value="1"/>
</dbReference>
<dbReference type="Proteomes" id="UP001321520">
    <property type="component" value="Chromosome"/>
</dbReference>
<dbReference type="RefSeq" id="WP_301414224.1">
    <property type="nucleotide sequence ID" value="NZ_CP098023.1"/>
</dbReference>
<dbReference type="CDD" id="cd03747">
    <property type="entry name" value="Ntn_PGA_like"/>
    <property type="match status" value="1"/>
</dbReference>
<dbReference type="InterPro" id="IPR043146">
    <property type="entry name" value="Penicillin_amidase_N_B-knob"/>
</dbReference>
<evidence type="ECO:0000256" key="1">
    <source>
        <dbReference type="ARBA" id="ARBA00006586"/>
    </source>
</evidence>
<keyword evidence="3" id="KW-0865">Zymogen</keyword>
<comment type="subunit">
    <text evidence="4">Heterodimer of an alpha subunit and a beta subunit processed from the same precursor.</text>
</comment>
<dbReference type="Gene3D" id="1.10.439.10">
    <property type="entry name" value="Penicillin Amidohydrolase, domain 1"/>
    <property type="match status" value="1"/>
</dbReference>
<dbReference type="Gene3D" id="3.60.20.10">
    <property type="entry name" value="Glutamine Phosphoribosylpyrophosphate, subunit 1, domain 1"/>
    <property type="match status" value="1"/>
</dbReference>
<dbReference type="InterPro" id="IPR002692">
    <property type="entry name" value="S45"/>
</dbReference>
<dbReference type="EMBL" id="CP098023">
    <property type="protein sequence ID" value="WKD48467.1"/>
    <property type="molecule type" value="Genomic_DNA"/>
</dbReference>
<keyword evidence="5" id="KW-0472">Membrane</keyword>
<feature type="transmembrane region" description="Helical" evidence="5">
    <location>
        <begin position="12"/>
        <end position="34"/>
    </location>
</feature>
<evidence type="ECO:0000256" key="3">
    <source>
        <dbReference type="ARBA" id="ARBA00023145"/>
    </source>
</evidence>
<dbReference type="InterPro" id="IPR043147">
    <property type="entry name" value="Penicillin_amidase_A-knob"/>
</dbReference>
<dbReference type="SUPFAM" id="SSF56235">
    <property type="entry name" value="N-terminal nucleophile aminohydrolases (Ntn hydrolases)"/>
    <property type="match status" value="1"/>
</dbReference>
<keyword evidence="7" id="KW-1185">Reference proteome</keyword>
<organism evidence="6 7">
    <name type="scientific">Microbulbifer spongiae</name>
    <dbReference type="NCBI Taxonomy" id="2944933"/>
    <lineage>
        <taxon>Bacteria</taxon>
        <taxon>Pseudomonadati</taxon>
        <taxon>Pseudomonadota</taxon>
        <taxon>Gammaproteobacteria</taxon>
        <taxon>Cellvibrionales</taxon>
        <taxon>Microbulbiferaceae</taxon>
        <taxon>Microbulbifer</taxon>
    </lineage>
</organism>
<accession>A0ABY9E7Z6</accession>
<keyword evidence="5" id="KW-1133">Transmembrane helix</keyword>
<dbReference type="PIRSF" id="PIRSF001227">
    <property type="entry name" value="Pen_acylase"/>
    <property type="match status" value="1"/>
</dbReference>
<dbReference type="Gene3D" id="2.30.120.10">
    <property type="match status" value="1"/>
</dbReference>
<dbReference type="PANTHER" id="PTHR34218">
    <property type="entry name" value="PEPTIDASE S45 PENICILLIN AMIDASE"/>
    <property type="match status" value="1"/>
</dbReference>
<evidence type="ECO:0000256" key="2">
    <source>
        <dbReference type="ARBA" id="ARBA00022801"/>
    </source>
</evidence>
<evidence type="ECO:0000256" key="5">
    <source>
        <dbReference type="SAM" id="Phobius"/>
    </source>
</evidence>
<comment type="similarity">
    <text evidence="1">Belongs to the peptidase S45 family.</text>
</comment>
<keyword evidence="5" id="KW-0812">Transmembrane</keyword>
<reference evidence="6 7" key="1">
    <citation type="submission" date="2022-05" db="EMBL/GenBank/DDBJ databases">
        <title>Microbulbifer sp. nov., isolated from sponge.</title>
        <authorList>
            <person name="Gao L."/>
        </authorList>
    </citation>
    <scope>NUCLEOTIDE SEQUENCE [LARGE SCALE GENOMIC DNA]</scope>
    <source>
        <strain evidence="6 7">MI-G</strain>
    </source>
</reference>
<protein>
    <submittedName>
        <fullName evidence="6">Penicillin acylase family protein</fullName>
    </submittedName>
</protein>
<evidence type="ECO:0000313" key="6">
    <source>
        <dbReference type="EMBL" id="WKD48467.1"/>
    </source>
</evidence>
<proteinExistence type="inferred from homology"/>
<dbReference type="InterPro" id="IPR014395">
    <property type="entry name" value="Pen/GL7ACA/AHL_acylase"/>
</dbReference>
<name>A0ABY9E7Z6_9GAMM</name>
<gene>
    <name evidence="6" type="ORF">M8T91_11075</name>
</gene>
<dbReference type="InterPro" id="IPR029055">
    <property type="entry name" value="Ntn_hydrolases_N"/>
</dbReference>